<evidence type="ECO:0000313" key="5">
    <source>
        <dbReference type="Proteomes" id="UP000191897"/>
    </source>
</evidence>
<dbReference type="Gene3D" id="1.10.287.950">
    <property type="entry name" value="Methyl-accepting chemotaxis protein"/>
    <property type="match status" value="1"/>
</dbReference>
<proteinExistence type="inferred from homology"/>
<comment type="similarity">
    <text evidence="2">Belongs to the methyl-accepting chemotaxis (MCP) protein family.</text>
</comment>
<protein>
    <recommendedName>
        <fullName evidence="6">Methyl-accepting transducer domain-containing protein</fullName>
    </recommendedName>
</protein>
<keyword evidence="1" id="KW-0145">Chemotaxis</keyword>
<accession>A0A1S7P8X5</accession>
<evidence type="ECO:0000256" key="3">
    <source>
        <dbReference type="SAM" id="MobiDB-lite"/>
    </source>
</evidence>
<dbReference type="Proteomes" id="UP000191897">
    <property type="component" value="Unassembled WGS sequence"/>
</dbReference>
<dbReference type="SUPFAM" id="SSF58104">
    <property type="entry name" value="Methyl-accepting chemotaxis protein (MCP) signaling domain"/>
    <property type="match status" value="1"/>
</dbReference>
<dbReference type="PANTHER" id="PTHR43531:SF11">
    <property type="entry name" value="METHYL-ACCEPTING CHEMOTAXIS PROTEIN 3"/>
    <property type="match status" value="1"/>
</dbReference>
<feature type="region of interest" description="Disordered" evidence="3">
    <location>
        <begin position="21"/>
        <end position="63"/>
    </location>
</feature>
<evidence type="ECO:0000256" key="2">
    <source>
        <dbReference type="ARBA" id="ARBA00029447"/>
    </source>
</evidence>
<dbReference type="GO" id="GO:0006935">
    <property type="term" value="P:chemotaxis"/>
    <property type="evidence" value="ECO:0007669"/>
    <property type="project" value="UniProtKB-KW"/>
</dbReference>
<organism evidence="4 5">
    <name type="scientific">Agrobacterium tumefaciens str. Kerr 14</name>
    <dbReference type="NCBI Taxonomy" id="1183424"/>
    <lineage>
        <taxon>Bacteria</taxon>
        <taxon>Pseudomonadati</taxon>
        <taxon>Pseudomonadota</taxon>
        <taxon>Alphaproteobacteria</taxon>
        <taxon>Hyphomicrobiales</taxon>
        <taxon>Rhizobiaceae</taxon>
        <taxon>Rhizobium/Agrobacterium group</taxon>
        <taxon>Agrobacterium</taxon>
        <taxon>Agrobacterium tumefaciens complex</taxon>
    </lineage>
</organism>
<dbReference type="AlphaFoldDB" id="A0A1S7P8X5"/>
<dbReference type="InterPro" id="IPR051310">
    <property type="entry name" value="MCP_chemotaxis"/>
</dbReference>
<gene>
    <name evidence="4" type="ORF">AGR4C_Cc160220</name>
</gene>
<sequence length="149" mass="15858">MSKKSNALVLESVGLRGAASRFEYGRLATQRDAGGRGGSDRHDRHRSTRSEQQRQRPVPPYRDQAASLEETAAALDQITVKVGNASKRTNEARQVAELANASASQSGSVVTNAVNAMGGIEQSSNEISNIIGVIDRSPSRPICLPSMPA</sequence>
<feature type="compositionally biased region" description="Basic and acidic residues" evidence="3">
    <location>
        <begin position="38"/>
        <end position="54"/>
    </location>
</feature>
<name>A0A1S7P8X5_AGRTU</name>
<reference evidence="4 5" key="1">
    <citation type="submission" date="2016-01" db="EMBL/GenBank/DDBJ databases">
        <authorList>
            <person name="Oliw E.H."/>
        </authorList>
    </citation>
    <scope>NUCLEOTIDE SEQUENCE [LARGE SCALE GENOMIC DNA]</scope>
    <source>
        <strain evidence="4 5">Kerr 14</strain>
    </source>
</reference>
<evidence type="ECO:0000313" key="4">
    <source>
        <dbReference type="EMBL" id="CUX17774.1"/>
    </source>
</evidence>
<dbReference type="EMBL" id="FBWC01000008">
    <property type="protein sequence ID" value="CUX17774.1"/>
    <property type="molecule type" value="Genomic_DNA"/>
</dbReference>
<evidence type="ECO:0008006" key="6">
    <source>
        <dbReference type="Google" id="ProtNLM"/>
    </source>
</evidence>
<evidence type="ECO:0000256" key="1">
    <source>
        <dbReference type="ARBA" id="ARBA00022500"/>
    </source>
</evidence>
<dbReference type="PANTHER" id="PTHR43531">
    <property type="entry name" value="PROTEIN ICFG"/>
    <property type="match status" value="1"/>
</dbReference>